<dbReference type="GO" id="GO:0016887">
    <property type="term" value="F:ATP hydrolysis activity"/>
    <property type="evidence" value="ECO:0007669"/>
    <property type="project" value="InterPro"/>
</dbReference>
<dbReference type="RefSeq" id="WP_124710801.1">
    <property type="nucleotide sequence ID" value="NZ_CP033972.1"/>
</dbReference>
<sequence>MTEPFEPDDNTVTGPITTVPGRSGDDLPVIEAEEIGVEATWGHIYGPTSLTVREGGVTVLVGSGGRGRTALLLTLAGRMAPSSGTLSAFGRTDDARHLFARAAIADVDEVDGIEQTIRVSDVVTEQIRWAAPWYKWVPPSRPADLERICRPVFGDLALPAMDAYVEELPELTAALFRIAMANIHRPPLLVVGGIDRLTRVDSAHILLDRLIALGRQQTVITADVNGVSAGHGVRDVIDVHNLTDHEFVQLEAQERT</sequence>
<keyword evidence="3" id="KW-1185">Reference proteome</keyword>
<accession>A0A3G8JVK6</accession>
<evidence type="ECO:0000313" key="2">
    <source>
        <dbReference type="EMBL" id="AZG48622.1"/>
    </source>
</evidence>
<dbReference type="OrthoDB" id="4927383at2"/>
<evidence type="ECO:0000259" key="1">
    <source>
        <dbReference type="Pfam" id="PF00005"/>
    </source>
</evidence>
<dbReference type="SUPFAM" id="SSF52540">
    <property type="entry name" value="P-loop containing nucleoside triphosphate hydrolases"/>
    <property type="match status" value="1"/>
</dbReference>
<dbReference type="Gene3D" id="3.40.50.300">
    <property type="entry name" value="P-loop containing nucleotide triphosphate hydrolases"/>
    <property type="match status" value="1"/>
</dbReference>
<gene>
    <name evidence="2" type="ORF">D7316_05240</name>
</gene>
<dbReference type="EMBL" id="CP033972">
    <property type="protein sequence ID" value="AZG48622.1"/>
    <property type="molecule type" value="Genomic_DNA"/>
</dbReference>
<feature type="domain" description="ABC transporter" evidence="1">
    <location>
        <begin position="48"/>
        <end position="131"/>
    </location>
</feature>
<name>A0A3G8JVK6_9ACTN</name>
<organism evidence="2 3">
    <name type="scientific">Gordonia insulae</name>
    <dbReference type="NCBI Taxonomy" id="2420509"/>
    <lineage>
        <taxon>Bacteria</taxon>
        <taxon>Bacillati</taxon>
        <taxon>Actinomycetota</taxon>
        <taxon>Actinomycetes</taxon>
        <taxon>Mycobacteriales</taxon>
        <taxon>Gordoniaceae</taxon>
        <taxon>Gordonia</taxon>
    </lineage>
</organism>
<dbReference type="AlphaFoldDB" id="A0A3G8JVK6"/>
<dbReference type="InterPro" id="IPR003439">
    <property type="entry name" value="ABC_transporter-like_ATP-bd"/>
</dbReference>
<dbReference type="Proteomes" id="UP000271469">
    <property type="component" value="Chromosome"/>
</dbReference>
<proteinExistence type="predicted"/>
<dbReference type="InterPro" id="IPR027417">
    <property type="entry name" value="P-loop_NTPase"/>
</dbReference>
<evidence type="ECO:0000313" key="3">
    <source>
        <dbReference type="Proteomes" id="UP000271469"/>
    </source>
</evidence>
<reference evidence="2 3" key="1">
    <citation type="submission" date="2018-11" db="EMBL/GenBank/DDBJ databases">
        <title>Gordonia insulae sp. nov., isolated from an island soil.</title>
        <authorList>
            <person name="Kim Y.S."/>
            <person name="Kim S.B."/>
        </authorList>
    </citation>
    <scope>NUCLEOTIDE SEQUENCE [LARGE SCALE GENOMIC DNA]</scope>
    <source>
        <strain evidence="2 3">MMS17-SY073</strain>
    </source>
</reference>
<dbReference type="KEGG" id="gom:D7316_05240"/>
<dbReference type="Pfam" id="PF00005">
    <property type="entry name" value="ABC_tran"/>
    <property type="match status" value="1"/>
</dbReference>
<protein>
    <recommendedName>
        <fullName evidence="1">ABC transporter domain-containing protein</fullName>
    </recommendedName>
</protein>
<dbReference type="GO" id="GO:0005524">
    <property type="term" value="F:ATP binding"/>
    <property type="evidence" value="ECO:0007669"/>
    <property type="project" value="InterPro"/>
</dbReference>